<dbReference type="InterPro" id="IPR023753">
    <property type="entry name" value="FAD/NAD-binding_dom"/>
</dbReference>
<evidence type="ECO:0000259" key="7">
    <source>
        <dbReference type="Pfam" id="PF02852"/>
    </source>
</evidence>
<dbReference type="eggNOG" id="COG0446">
    <property type="taxonomic scope" value="Bacteria"/>
</dbReference>
<dbReference type="PRINTS" id="PR00411">
    <property type="entry name" value="PNDRDTASEI"/>
</dbReference>
<evidence type="ECO:0000256" key="6">
    <source>
        <dbReference type="ARBA" id="ARBA00023284"/>
    </source>
</evidence>
<dbReference type="PANTHER" id="PTHR43429:SF1">
    <property type="entry name" value="NAD(P)H SULFUR OXIDOREDUCTASE (COA-DEPENDENT)"/>
    <property type="match status" value="1"/>
</dbReference>
<keyword evidence="4" id="KW-0274">FAD</keyword>
<gene>
    <name evidence="9" type="ORF">Cpap_0730</name>
</gene>
<evidence type="ECO:0000256" key="5">
    <source>
        <dbReference type="ARBA" id="ARBA00023002"/>
    </source>
</evidence>
<comment type="caution">
    <text evidence="9">The sequence shown here is derived from an EMBL/GenBank/DDBJ whole genome shotgun (WGS) entry which is preliminary data.</text>
</comment>
<feature type="domain" description="FAD/NAD(P)-binding" evidence="8">
    <location>
        <begin position="1"/>
        <end position="305"/>
    </location>
</feature>
<dbReference type="Pfam" id="PF07992">
    <property type="entry name" value="Pyr_redox_2"/>
    <property type="match status" value="1"/>
</dbReference>
<evidence type="ECO:0000256" key="2">
    <source>
        <dbReference type="ARBA" id="ARBA00009130"/>
    </source>
</evidence>
<dbReference type="Gene3D" id="3.30.390.30">
    <property type="match status" value="1"/>
</dbReference>
<dbReference type="InterPro" id="IPR004099">
    <property type="entry name" value="Pyr_nucl-diS_OxRdtase_dimer"/>
</dbReference>
<evidence type="ECO:0000256" key="3">
    <source>
        <dbReference type="ARBA" id="ARBA00022630"/>
    </source>
</evidence>
<dbReference type="Proteomes" id="UP000003860">
    <property type="component" value="Unassembled WGS sequence"/>
</dbReference>
<evidence type="ECO:0000313" key="9">
    <source>
        <dbReference type="EMBL" id="EGD46477.1"/>
    </source>
</evidence>
<dbReference type="SUPFAM" id="SSF51905">
    <property type="entry name" value="FAD/NAD(P)-binding domain"/>
    <property type="match status" value="1"/>
</dbReference>
<sequence>MKIVVIGCTHAGTAAITNMVKLYPGSEITVYEKNDNISFLSCGIALYVGGVVKEPESLFYSSPEKLSDMGITTHMRHEVTDIDMDKKILWVKNIETGSSFTDNYDKLVISSGSWPIIPKIEGIELEGVLPAKNYNHSKEIVSKEKTAQSIVVVGAGYIGVELAEAFAVNGKKVTLIDTEKRILSKYFDKEFTDIAEEKMKAKGITLALGETVTNFMGSRNKIQKVKTDKAEYDADLAILCIGFRPSTGLFKDKLEMLPNGAIIVDEYMQTSRKDVFAAGDCCASIYNPLGTSKYIPLATNAVRMGTLAALNLEKPTVKYLGTQGTSAIKIYNLNYASTGLTQSAAEFEKLDVKYITIRENYRPEFMPDYEEVLLKVVFDTRKREILGAQILSKADLTQSANTLSLAIQKKLTIDELAFTDFFFQPHYNKPWNYLNTAGLQAKDI</sequence>
<reference evidence="9" key="2">
    <citation type="submission" date="2011-01" db="EMBL/GenBank/DDBJ databases">
        <title>The Non-contiguous Finished genome of Clostridium papyrosolvens.</title>
        <authorList>
            <person name="Lucas S."/>
            <person name="Copeland A."/>
            <person name="Lapidus A."/>
            <person name="Cheng J.-F."/>
            <person name="Goodwin L."/>
            <person name="Pitluck S."/>
            <person name="Misra M."/>
            <person name="Chertkov O."/>
            <person name="Detter J.C."/>
            <person name="Han C."/>
            <person name="Tapia R."/>
            <person name="Land M."/>
            <person name="Hauser L."/>
            <person name="Kyrpides N."/>
            <person name="Ivanova N."/>
            <person name="Pagani I."/>
            <person name="Mouttaki H."/>
            <person name="He Z."/>
            <person name="Zhou J."/>
            <person name="Hemme C.L."/>
            <person name="Woyke T."/>
        </authorList>
    </citation>
    <scope>NUCLEOTIDE SEQUENCE [LARGE SCALE GENOMIC DNA]</scope>
    <source>
        <strain evidence="9">DSM 2782</strain>
    </source>
</reference>
<accession>F1TGB2</accession>
<keyword evidence="3" id="KW-0285">Flavoprotein</keyword>
<dbReference type="Gene3D" id="3.50.50.60">
    <property type="entry name" value="FAD/NAD(P)-binding domain"/>
    <property type="match status" value="2"/>
</dbReference>
<keyword evidence="6" id="KW-0676">Redox-active center</keyword>
<evidence type="ECO:0000256" key="4">
    <source>
        <dbReference type="ARBA" id="ARBA00022827"/>
    </source>
</evidence>
<evidence type="ECO:0000256" key="1">
    <source>
        <dbReference type="ARBA" id="ARBA00001974"/>
    </source>
</evidence>
<dbReference type="EMBL" id="ACXX02000013">
    <property type="protein sequence ID" value="EGD46477.1"/>
    <property type="molecule type" value="Genomic_DNA"/>
</dbReference>
<comment type="cofactor">
    <cofactor evidence="1">
        <name>FAD</name>
        <dbReference type="ChEBI" id="CHEBI:57692"/>
    </cofactor>
</comment>
<dbReference type="InterPro" id="IPR036188">
    <property type="entry name" value="FAD/NAD-bd_sf"/>
</dbReference>
<protein>
    <submittedName>
        <fullName evidence="9">FAD-dependent pyridine nucleotide-disulfide oxidoreductase</fullName>
    </submittedName>
</protein>
<evidence type="ECO:0000259" key="8">
    <source>
        <dbReference type="Pfam" id="PF07992"/>
    </source>
</evidence>
<dbReference type="AlphaFoldDB" id="F1TGB2"/>
<keyword evidence="5" id="KW-0560">Oxidoreductase</keyword>
<dbReference type="OrthoDB" id="9802028at2"/>
<dbReference type="STRING" id="588581.Cpap_0730"/>
<dbReference type="PANTHER" id="PTHR43429">
    <property type="entry name" value="PYRIDINE NUCLEOTIDE-DISULFIDE OXIDOREDUCTASE DOMAIN-CONTAINING"/>
    <property type="match status" value="1"/>
</dbReference>
<dbReference type="PRINTS" id="PR00368">
    <property type="entry name" value="FADPNR"/>
</dbReference>
<proteinExistence type="inferred from homology"/>
<organism evidence="9 10">
    <name type="scientific">Ruminiclostridium papyrosolvens DSM 2782</name>
    <dbReference type="NCBI Taxonomy" id="588581"/>
    <lineage>
        <taxon>Bacteria</taxon>
        <taxon>Bacillati</taxon>
        <taxon>Bacillota</taxon>
        <taxon>Clostridia</taxon>
        <taxon>Eubacteriales</taxon>
        <taxon>Oscillospiraceae</taxon>
        <taxon>Ruminiclostridium</taxon>
    </lineage>
</organism>
<reference evidence="9" key="1">
    <citation type="submission" date="2009-07" db="EMBL/GenBank/DDBJ databases">
        <authorList>
            <consortium name="US DOE Joint Genome Institute (JGI-PGF)"/>
            <person name="Lucas S."/>
            <person name="Copeland A."/>
            <person name="Lapidus A."/>
            <person name="Glavina del Rio T."/>
            <person name="Tice H."/>
            <person name="Bruce D."/>
            <person name="Goodwin L."/>
            <person name="Pitluck S."/>
            <person name="Larimer F."/>
            <person name="Land M.L."/>
            <person name="Mouttaki H."/>
            <person name="He Z."/>
            <person name="Zhou J."/>
            <person name="Hemme C.L."/>
        </authorList>
    </citation>
    <scope>NUCLEOTIDE SEQUENCE</scope>
    <source>
        <strain evidence="9">DSM 2782</strain>
    </source>
</reference>
<dbReference type="GO" id="GO:0016491">
    <property type="term" value="F:oxidoreductase activity"/>
    <property type="evidence" value="ECO:0007669"/>
    <property type="project" value="UniProtKB-KW"/>
</dbReference>
<dbReference type="RefSeq" id="WP_004621177.1">
    <property type="nucleotide sequence ID" value="NZ_ACXX02000013.1"/>
</dbReference>
<dbReference type="Pfam" id="PF02852">
    <property type="entry name" value="Pyr_redox_dim"/>
    <property type="match status" value="1"/>
</dbReference>
<dbReference type="InterPro" id="IPR050260">
    <property type="entry name" value="FAD-bd_OxRdtase"/>
</dbReference>
<keyword evidence="10" id="KW-1185">Reference proteome</keyword>
<name>F1TGB2_9FIRM</name>
<feature type="domain" description="Pyridine nucleotide-disulphide oxidoreductase dimerisation" evidence="7">
    <location>
        <begin position="328"/>
        <end position="428"/>
    </location>
</feature>
<dbReference type="SUPFAM" id="SSF55424">
    <property type="entry name" value="FAD/NAD-linked reductases, dimerisation (C-terminal) domain"/>
    <property type="match status" value="1"/>
</dbReference>
<dbReference type="InterPro" id="IPR016156">
    <property type="entry name" value="FAD/NAD-linked_Rdtase_dimer_sf"/>
</dbReference>
<comment type="similarity">
    <text evidence="2">Belongs to the class-III pyridine nucleotide-disulfide oxidoreductase family.</text>
</comment>
<evidence type="ECO:0000313" key="10">
    <source>
        <dbReference type="Proteomes" id="UP000003860"/>
    </source>
</evidence>